<evidence type="ECO:0000256" key="6">
    <source>
        <dbReference type="ARBA" id="ARBA00050038"/>
    </source>
</evidence>
<comment type="function">
    <text evidence="7">Hydrolyzes ribosome-free peptidyl-tRNAs (with 1 or more amino acids incorporated), which drop off the ribosome during protein synthesis, or as a result of ribosome stalling.</text>
</comment>
<accession>A0A521DG67</accession>
<dbReference type="InterPro" id="IPR036416">
    <property type="entry name" value="Pept_tRNA_hydro_sf"/>
</dbReference>
<keyword evidence="3 7" id="KW-0378">Hydrolase</keyword>
<dbReference type="Proteomes" id="UP000320300">
    <property type="component" value="Unassembled WGS sequence"/>
</dbReference>
<comment type="similarity">
    <text evidence="5 7 9">Belongs to the PTH family.</text>
</comment>
<evidence type="ECO:0000313" key="10">
    <source>
        <dbReference type="EMBL" id="SMO69920.1"/>
    </source>
</evidence>
<dbReference type="InterPro" id="IPR001328">
    <property type="entry name" value="Pept_tRNA_hydro"/>
</dbReference>
<reference evidence="10 11" key="1">
    <citation type="submission" date="2017-05" db="EMBL/GenBank/DDBJ databases">
        <authorList>
            <person name="Varghese N."/>
            <person name="Submissions S."/>
        </authorList>
    </citation>
    <scope>NUCLEOTIDE SEQUENCE [LARGE SCALE GENOMIC DNA]</scope>
    <source>
        <strain evidence="10 11">DSM 19036</strain>
    </source>
</reference>
<evidence type="ECO:0000256" key="4">
    <source>
        <dbReference type="ARBA" id="ARBA00022884"/>
    </source>
</evidence>
<dbReference type="PANTHER" id="PTHR17224:SF1">
    <property type="entry name" value="PEPTIDYL-TRNA HYDROLASE"/>
    <property type="match status" value="1"/>
</dbReference>
<dbReference type="PROSITE" id="PS01195">
    <property type="entry name" value="PEPT_TRNA_HYDROL_1"/>
    <property type="match status" value="1"/>
</dbReference>
<dbReference type="PROSITE" id="PS01196">
    <property type="entry name" value="PEPT_TRNA_HYDROL_2"/>
    <property type="match status" value="1"/>
</dbReference>
<feature type="binding site" evidence="7">
    <location>
        <position position="64"/>
    </location>
    <ligand>
        <name>tRNA</name>
        <dbReference type="ChEBI" id="CHEBI:17843"/>
    </ligand>
</feature>
<evidence type="ECO:0000256" key="1">
    <source>
        <dbReference type="ARBA" id="ARBA00013260"/>
    </source>
</evidence>
<keyword evidence="7" id="KW-0963">Cytoplasm</keyword>
<comment type="subunit">
    <text evidence="7">Monomer.</text>
</comment>
<dbReference type="PANTHER" id="PTHR17224">
    <property type="entry name" value="PEPTIDYL-TRNA HYDROLASE"/>
    <property type="match status" value="1"/>
</dbReference>
<dbReference type="EC" id="3.1.1.29" evidence="1 7"/>
<keyword evidence="11" id="KW-1185">Reference proteome</keyword>
<feature type="binding site" evidence="7">
    <location>
        <position position="15"/>
    </location>
    <ligand>
        <name>tRNA</name>
        <dbReference type="ChEBI" id="CHEBI:17843"/>
    </ligand>
</feature>
<dbReference type="Pfam" id="PF01195">
    <property type="entry name" value="Pept_tRNA_hydro"/>
    <property type="match status" value="1"/>
</dbReference>
<dbReference type="HAMAP" id="MF_00083">
    <property type="entry name" value="Pept_tRNA_hydro_bact"/>
    <property type="match status" value="1"/>
</dbReference>
<dbReference type="InterPro" id="IPR018171">
    <property type="entry name" value="Pept_tRNA_hydro_CS"/>
</dbReference>
<dbReference type="RefSeq" id="WP_142528383.1">
    <property type="nucleotide sequence ID" value="NZ_CBCSJO010000005.1"/>
</dbReference>
<evidence type="ECO:0000256" key="5">
    <source>
        <dbReference type="ARBA" id="ARBA00038063"/>
    </source>
</evidence>
<dbReference type="EMBL" id="FXTN01000005">
    <property type="protein sequence ID" value="SMO69920.1"/>
    <property type="molecule type" value="Genomic_DNA"/>
</dbReference>
<dbReference type="GO" id="GO:0072344">
    <property type="term" value="P:rescue of stalled ribosome"/>
    <property type="evidence" value="ECO:0007669"/>
    <property type="project" value="UniProtKB-UniRule"/>
</dbReference>
<keyword evidence="4 7" id="KW-0694">RNA-binding</keyword>
<evidence type="ECO:0000256" key="9">
    <source>
        <dbReference type="RuleBase" id="RU004320"/>
    </source>
</evidence>
<evidence type="ECO:0000256" key="2">
    <source>
        <dbReference type="ARBA" id="ARBA00022555"/>
    </source>
</evidence>
<evidence type="ECO:0000256" key="3">
    <source>
        <dbReference type="ARBA" id="ARBA00022801"/>
    </source>
</evidence>
<gene>
    <name evidence="7" type="primary">pth</name>
    <name evidence="10" type="ORF">SAMN06265348_105277</name>
</gene>
<evidence type="ECO:0000313" key="11">
    <source>
        <dbReference type="Proteomes" id="UP000320300"/>
    </source>
</evidence>
<sequence length="186" mass="20568">MKYIIVGLGNIGPEYANTRHNIGFNIADELVKQLDGSYANLRLAYYSEVSFKGRKLHVIKPTTFMNLSGKAVNYWMHDLNIPLENVLVIVDDLALPLGKLRLKLQGSSAGHNGLKSIEAICGGQAYPRLRFGISDNFAKGRQADYVLGPFDKDEQPELPALIDRSVELIKSFVTVGPAQTMTAFNK</sequence>
<dbReference type="FunFam" id="3.40.50.1470:FF:000001">
    <property type="entry name" value="Peptidyl-tRNA hydrolase"/>
    <property type="match status" value="1"/>
</dbReference>
<feature type="active site" description="Proton acceptor" evidence="7">
    <location>
        <position position="20"/>
    </location>
</feature>
<keyword evidence="2 7" id="KW-0820">tRNA-binding</keyword>
<dbReference type="AlphaFoldDB" id="A0A521DG67"/>
<dbReference type="SUPFAM" id="SSF53178">
    <property type="entry name" value="Peptidyl-tRNA hydrolase-like"/>
    <property type="match status" value="1"/>
</dbReference>
<feature type="site" description="Stabilizes the basic form of H active site to accept a proton" evidence="7">
    <location>
        <position position="91"/>
    </location>
</feature>
<feature type="binding site" evidence="7">
    <location>
        <position position="66"/>
    </location>
    <ligand>
        <name>tRNA</name>
        <dbReference type="ChEBI" id="CHEBI:17843"/>
    </ligand>
</feature>
<dbReference type="GO" id="GO:0006515">
    <property type="term" value="P:protein quality control for misfolded or incompletely synthesized proteins"/>
    <property type="evidence" value="ECO:0007669"/>
    <property type="project" value="UniProtKB-UniRule"/>
</dbReference>
<dbReference type="NCBIfam" id="TIGR00447">
    <property type="entry name" value="pth"/>
    <property type="match status" value="1"/>
</dbReference>
<dbReference type="Gene3D" id="3.40.50.1470">
    <property type="entry name" value="Peptidyl-tRNA hydrolase"/>
    <property type="match status" value="1"/>
</dbReference>
<comment type="catalytic activity">
    <reaction evidence="7 8">
        <text>an N-acyl-L-alpha-aminoacyl-tRNA + H2O = an N-acyl-L-amino acid + a tRNA + H(+)</text>
        <dbReference type="Rhea" id="RHEA:54448"/>
        <dbReference type="Rhea" id="RHEA-COMP:10123"/>
        <dbReference type="Rhea" id="RHEA-COMP:13883"/>
        <dbReference type="ChEBI" id="CHEBI:15377"/>
        <dbReference type="ChEBI" id="CHEBI:15378"/>
        <dbReference type="ChEBI" id="CHEBI:59874"/>
        <dbReference type="ChEBI" id="CHEBI:78442"/>
        <dbReference type="ChEBI" id="CHEBI:138191"/>
        <dbReference type="EC" id="3.1.1.29"/>
    </reaction>
</comment>
<comment type="function">
    <text evidence="7">Catalyzes the release of premature peptidyl moieties from peptidyl-tRNA molecules trapped in stalled 50S ribosomal subunits, and thus maintains levels of free tRNAs and 50S ribosomes.</text>
</comment>
<name>A0A521DG67_9SPHI</name>
<dbReference type="GO" id="GO:0004045">
    <property type="term" value="F:peptidyl-tRNA hydrolase activity"/>
    <property type="evidence" value="ECO:0007669"/>
    <property type="project" value="UniProtKB-UniRule"/>
</dbReference>
<comment type="subcellular location">
    <subcellularLocation>
        <location evidence="7">Cytoplasm</location>
    </subcellularLocation>
</comment>
<evidence type="ECO:0000256" key="7">
    <source>
        <dbReference type="HAMAP-Rule" id="MF_00083"/>
    </source>
</evidence>
<organism evidence="10 11">
    <name type="scientific">Pedobacter westerhofensis</name>
    <dbReference type="NCBI Taxonomy" id="425512"/>
    <lineage>
        <taxon>Bacteria</taxon>
        <taxon>Pseudomonadati</taxon>
        <taxon>Bacteroidota</taxon>
        <taxon>Sphingobacteriia</taxon>
        <taxon>Sphingobacteriales</taxon>
        <taxon>Sphingobacteriaceae</taxon>
        <taxon>Pedobacter</taxon>
    </lineage>
</organism>
<dbReference type="GO" id="GO:0000049">
    <property type="term" value="F:tRNA binding"/>
    <property type="evidence" value="ECO:0007669"/>
    <property type="project" value="UniProtKB-UniRule"/>
</dbReference>
<protein>
    <recommendedName>
        <fullName evidence="6 7">Peptidyl-tRNA hydrolase</fullName>
        <shortName evidence="7">Pth</shortName>
        <ecNumber evidence="1 7">3.1.1.29</ecNumber>
    </recommendedName>
</protein>
<dbReference type="CDD" id="cd00462">
    <property type="entry name" value="PTH"/>
    <property type="match status" value="1"/>
</dbReference>
<dbReference type="OrthoDB" id="9800507at2"/>
<feature type="site" description="Discriminates between blocked and unblocked aminoacyl-tRNA" evidence="7">
    <location>
        <position position="10"/>
    </location>
</feature>
<feature type="binding site" evidence="7">
    <location>
        <position position="112"/>
    </location>
    <ligand>
        <name>tRNA</name>
        <dbReference type="ChEBI" id="CHEBI:17843"/>
    </ligand>
</feature>
<dbReference type="GO" id="GO:0005737">
    <property type="term" value="C:cytoplasm"/>
    <property type="evidence" value="ECO:0007669"/>
    <property type="project" value="UniProtKB-SubCell"/>
</dbReference>
<evidence type="ECO:0000256" key="8">
    <source>
        <dbReference type="RuleBase" id="RU000673"/>
    </source>
</evidence>
<proteinExistence type="inferred from homology"/>